<dbReference type="Gene3D" id="3.30.1380.10">
    <property type="match status" value="1"/>
</dbReference>
<feature type="region of interest" description="Disordered" evidence="1">
    <location>
        <begin position="340"/>
        <end position="370"/>
    </location>
</feature>
<feature type="domain" description="Peptidase M15A C-terminal" evidence="2">
    <location>
        <begin position="250"/>
        <end position="305"/>
    </location>
</feature>
<evidence type="ECO:0000259" key="2">
    <source>
        <dbReference type="Pfam" id="PF08291"/>
    </source>
</evidence>
<dbReference type="AlphaFoldDB" id="A0A1I2GRC2"/>
<dbReference type="Pfam" id="PF08291">
    <property type="entry name" value="Peptidase_M15_3"/>
    <property type="match status" value="1"/>
</dbReference>
<organism evidence="3 4">
    <name type="scientific">Nannocystis exedens</name>
    <dbReference type="NCBI Taxonomy" id="54"/>
    <lineage>
        <taxon>Bacteria</taxon>
        <taxon>Pseudomonadati</taxon>
        <taxon>Myxococcota</taxon>
        <taxon>Polyangia</taxon>
        <taxon>Nannocystales</taxon>
        <taxon>Nannocystaceae</taxon>
        <taxon>Nannocystis</taxon>
    </lineage>
</organism>
<dbReference type="SUPFAM" id="SSF55166">
    <property type="entry name" value="Hedgehog/DD-peptidase"/>
    <property type="match status" value="1"/>
</dbReference>
<evidence type="ECO:0000313" key="3">
    <source>
        <dbReference type="EMBL" id="SFF19121.1"/>
    </source>
</evidence>
<evidence type="ECO:0000313" key="4">
    <source>
        <dbReference type="Proteomes" id="UP000199400"/>
    </source>
</evidence>
<dbReference type="InterPro" id="IPR013230">
    <property type="entry name" value="Peptidase_M15A_C"/>
</dbReference>
<name>A0A1I2GRC2_9BACT</name>
<feature type="region of interest" description="Disordered" evidence="1">
    <location>
        <begin position="138"/>
        <end position="157"/>
    </location>
</feature>
<gene>
    <name evidence="3" type="ORF">SAMN02745121_07414</name>
</gene>
<accession>A0A1I2GRC2</accession>
<protein>
    <submittedName>
        <fullName evidence="3">Peptidase M15</fullName>
    </submittedName>
</protein>
<dbReference type="OrthoDB" id="5512519at2"/>
<reference evidence="4" key="1">
    <citation type="submission" date="2016-10" db="EMBL/GenBank/DDBJ databases">
        <authorList>
            <person name="Varghese N."/>
            <person name="Submissions S."/>
        </authorList>
    </citation>
    <scope>NUCLEOTIDE SEQUENCE [LARGE SCALE GENOMIC DNA]</scope>
    <source>
        <strain evidence="4">ATCC 25963</strain>
    </source>
</reference>
<dbReference type="InterPro" id="IPR009045">
    <property type="entry name" value="Zn_M74/Hedgehog-like"/>
</dbReference>
<proteinExistence type="predicted"/>
<evidence type="ECO:0000256" key="1">
    <source>
        <dbReference type="SAM" id="MobiDB-lite"/>
    </source>
</evidence>
<keyword evidence="4" id="KW-1185">Reference proteome</keyword>
<dbReference type="Proteomes" id="UP000199400">
    <property type="component" value="Unassembled WGS sequence"/>
</dbReference>
<dbReference type="EMBL" id="FOMX01000034">
    <property type="protein sequence ID" value="SFF19121.1"/>
    <property type="molecule type" value="Genomic_DNA"/>
</dbReference>
<feature type="compositionally biased region" description="Low complexity" evidence="1">
    <location>
        <begin position="54"/>
        <end position="70"/>
    </location>
</feature>
<sequence>MSGPGDTGLTAPRFTRALLDPSPSGPLGGFTGKAVSPEPIQGDPTRFSKRMEDAGAAADQQLGDKQAGGDCATCPPRIRLEHRSQYTAKTRYSEKEWVIADKFIFLVGKDVSGKFRTLSVRVAEPAGASATWEVTPIGEHSGTIPKRTGTGNRFDYTPEVTNAQRPITASRKPNPPVQYSIKATITHEGKSHEITEVVSQDERDIIRQEYVDQRMWRKGFTLHVPYRTRIKETTRADLRGNYQLILDSAMTELLTATEAAYGEKVYVSSGWRNPRRNLAAGSQVPNSNHQHGGALDMQPVGAKQMTGATRRSAYLRLYNAARTVRSRVVLLEKGPRAVYPSSAAVPEPTPEMPDHNEDGIPDAATSKGSRVESLFDIASHVHIDRAAPDEADDD</sequence>
<feature type="region of interest" description="Disordered" evidence="1">
    <location>
        <begin position="1"/>
        <end position="70"/>
    </location>
</feature>
<dbReference type="RefSeq" id="WP_096327021.1">
    <property type="nucleotide sequence ID" value="NZ_FOMX01000034.1"/>
</dbReference>
<dbReference type="STRING" id="54.SAMN02745121_07414"/>